<evidence type="ECO:0000313" key="3">
    <source>
        <dbReference type="Proteomes" id="UP000291343"/>
    </source>
</evidence>
<dbReference type="Pfam" id="PF23055">
    <property type="entry name" value="DUF7041"/>
    <property type="match status" value="1"/>
</dbReference>
<gene>
    <name evidence="2" type="ORF">LSTR_LSTR011866</name>
</gene>
<dbReference type="InParanoid" id="A0A482XJ99"/>
<dbReference type="PANTHER" id="PTHR33327">
    <property type="entry name" value="ENDONUCLEASE"/>
    <property type="match status" value="1"/>
</dbReference>
<protein>
    <recommendedName>
        <fullName evidence="1">DUF7041 domain-containing protein</fullName>
    </recommendedName>
</protein>
<reference evidence="2 3" key="1">
    <citation type="journal article" date="2017" name="Gigascience">
        <title>Genome sequence of the small brown planthopper, Laodelphax striatellus.</title>
        <authorList>
            <person name="Zhu J."/>
            <person name="Jiang F."/>
            <person name="Wang X."/>
            <person name="Yang P."/>
            <person name="Bao Y."/>
            <person name="Zhao W."/>
            <person name="Wang W."/>
            <person name="Lu H."/>
            <person name="Wang Q."/>
            <person name="Cui N."/>
            <person name="Li J."/>
            <person name="Chen X."/>
            <person name="Luo L."/>
            <person name="Yu J."/>
            <person name="Kang L."/>
            <person name="Cui F."/>
        </authorList>
    </citation>
    <scope>NUCLEOTIDE SEQUENCE [LARGE SCALE GENOMIC DNA]</scope>
    <source>
        <strain evidence="2">Lst14</strain>
    </source>
</reference>
<dbReference type="OrthoDB" id="6620166at2759"/>
<dbReference type="Proteomes" id="UP000291343">
    <property type="component" value="Unassembled WGS sequence"/>
</dbReference>
<feature type="domain" description="DUF7041" evidence="1">
    <location>
        <begin position="3"/>
        <end position="56"/>
    </location>
</feature>
<dbReference type="InterPro" id="IPR055469">
    <property type="entry name" value="DUF7041"/>
</dbReference>
<accession>A0A482XJ99</accession>
<evidence type="ECO:0000259" key="1">
    <source>
        <dbReference type="Pfam" id="PF23055"/>
    </source>
</evidence>
<dbReference type="STRING" id="195883.A0A482XJ99"/>
<evidence type="ECO:0000313" key="2">
    <source>
        <dbReference type="EMBL" id="RZF45727.1"/>
    </source>
</evidence>
<organism evidence="2 3">
    <name type="scientific">Laodelphax striatellus</name>
    <name type="common">Small brown planthopper</name>
    <name type="synonym">Delphax striatella</name>
    <dbReference type="NCBI Taxonomy" id="195883"/>
    <lineage>
        <taxon>Eukaryota</taxon>
        <taxon>Metazoa</taxon>
        <taxon>Ecdysozoa</taxon>
        <taxon>Arthropoda</taxon>
        <taxon>Hexapoda</taxon>
        <taxon>Insecta</taxon>
        <taxon>Pterygota</taxon>
        <taxon>Neoptera</taxon>
        <taxon>Paraneoptera</taxon>
        <taxon>Hemiptera</taxon>
        <taxon>Auchenorrhyncha</taxon>
        <taxon>Fulgoroidea</taxon>
        <taxon>Delphacidae</taxon>
        <taxon>Criomorphinae</taxon>
        <taxon>Laodelphax</taxon>
    </lineage>
</organism>
<dbReference type="PANTHER" id="PTHR33327:SF3">
    <property type="entry name" value="RNA-DIRECTED DNA POLYMERASE"/>
    <property type="match status" value="1"/>
</dbReference>
<name>A0A482XJ99_LAOST</name>
<comment type="caution">
    <text evidence="2">The sequence shown here is derived from an EMBL/GenBank/DDBJ whole genome shotgun (WGS) entry which is preliminary data.</text>
</comment>
<dbReference type="AlphaFoldDB" id="A0A482XJ99"/>
<keyword evidence="3" id="KW-1185">Reference proteome</keyword>
<sequence length="108" mass="12808">MVTKFHHVVSHIDQRTAFEVEDVIANPPPLNPYSFLRDKIIETPISIEEQRVRQLISAEELGDRKPSQFLRIFDLSLVRLCTQDNFLRQLWLPRLPRTSKLFSHRKRS</sequence>
<dbReference type="EMBL" id="QKKF02008408">
    <property type="protein sequence ID" value="RZF45727.1"/>
    <property type="molecule type" value="Genomic_DNA"/>
</dbReference>
<proteinExistence type="predicted"/>